<dbReference type="Proteomes" id="UP001218188">
    <property type="component" value="Unassembled WGS sequence"/>
</dbReference>
<dbReference type="AlphaFoldDB" id="A0AAD6WW94"/>
<keyword evidence="2" id="KW-1185">Reference proteome</keyword>
<protein>
    <submittedName>
        <fullName evidence="1">Uncharacterized protein</fullName>
    </submittedName>
</protein>
<organism evidence="1 2">
    <name type="scientific">Mycena alexandri</name>
    <dbReference type="NCBI Taxonomy" id="1745969"/>
    <lineage>
        <taxon>Eukaryota</taxon>
        <taxon>Fungi</taxon>
        <taxon>Dikarya</taxon>
        <taxon>Basidiomycota</taxon>
        <taxon>Agaricomycotina</taxon>
        <taxon>Agaricomycetes</taxon>
        <taxon>Agaricomycetidae</taxon>
        <taxon>Agaricales</taxon>
        <taxon>Marasmiineae</taxon>
        <taxon>Mycenaceae</taxon>
        <taxon>Mycena</taxon>
    </lineage>
</organism>
<evidence type="ECO:0000313" key="1">
    <source>
        <dbReference type="EMBL" id="KAJ7026990.1"/>
    </source>
</evidence>
<comment type="caution">
    <text evidence="1">The sequence shown here is derived from an EMBL/GenBank/DDBJ whole genome shotgun (WGS) entry which is preliminary data.</text>
</comment>
<gene>
    <name evidence="1" type="ORF">C8F04DRAFT_1267588</name>
</gene>
<name>A0AAD6WW94_9AGAR</name>
<dbReference type="EMBL" id="JARJCM010000131">
    <property type="protein sequence ID" value="KAJ7026990.1"/>
    <property type="molecule type" value="Genomic_DNA"/>
</dbReference>
<sequence length="96" mass="10929">MAPKTWSTAEQLEWLKARVGAYLDNKRTGDQIEFFAGLDEAWFKRWPEEQPAGLPARDSGLLLTPEQNKSVADALEARRKAKSALVDGDALRRWRM</sequence>
<evidence type="ECO:0000313" key="2">
    <source>
        <dbReference type="Proteomes" id="UP001218188"/>
    </source>
</evidence>
<accession>A0AAD6WW94</accession>
<reference evidence="1" key="1">
    <citation type="submission" date="2023-03" db="EMBL/GenBank/DDBJ databases">
        <title>Massive genome expansion in bonnet fungi (Mycena s.s.) driven by repeated elements and novel gene families across ecological guilds.</title>
        <authorList>
            <consortium name="Lawrence Berkeley National Laboratory"/>
            <person name="Harder C.B."/>
            <person name="Miyauchi S."/>
            <person name="Viragh M."/>
            <person name="Kuo A."/>
            <person name="Thoen E."/>
            <person name="Andreopoulos B."/>
            <person name="Lu D."/>
            <person name="Skrede I."/>
            <person name="Drula E."/>
            <person name="Henrissat B."/>
            <person name="Morin E."/>
            <person name="Kohler A."/>
            <person name="Barry K."/>
            <person name="LaButti K."/>
            <person name="Morin E."/>
            <person name="Salamov A."/>
            <person name="Lipzen A."/>
            <person name="Mereny Z."/>
            <person name="Hegedus B."/>
            <person name="Baldrian P."/>
            <person name="Stursova M."/>
            <person name="Weitz H."/>
            <person name="Taylor A."/>
            <person name="Grigoriev I.V."/>
            <person name="Nagy L.G."/>
            <person name="Martin F."/>
            <person name="Kauserud H."/>
        </authorList>
    </citation>
    <scope>NUCLEOTIDE SEQUENCE</scope>
    <source>
        <strain evidence="1">CBHHK200</strain>
    </source>
</reference>
<proteinExistence type="predicted"/>